<feature type="signal peptide" evidence="1">
    <location>
        <begin position="1"/>
        <end position="18"/>
    </location>
</feature>
<organism evidence="2 3">
    <name type="scientific">Mycena rosella</name>
    <name type="common">Pink bonnet</name>
    <name type="synonym">Agaricus rosellus</name>
    <dbReference type="NCBI Taxonomy" id="1033263"/>
    <lineage>
        <taxon>Eukaryota</taxon>
        <taxon>Fungi</taxon>
        <taxon>Dikarya</taxon>
        <taxon>Basidiomycota</taxon>
        <taxon>Agaricomycotina</taxon>
        <taxon>Agaricomycetes</taxon>
        <taxon>Agaricomycetidae</taxon>
        <taxon>Agaricales</taxon>
        <taxon>Marasmiineae</taxon>
        <taxon>Mycenaceae</taxon>
        <taxon>Mycena</taxon>
    </lineage>
</organism>
<feature type="chain" id="PRO_5042024711" evidence="1">
    <location>
        <begin position="19"/>
        <end position="117"/>
    </location>
</feature>
<reference evidence="2" key="1">
    <citation type="submission" date="2023-03" db="EMBL/GenBank/DDBJ databases">
        <title>Massive genome expansion in bonnet fungi (Mycena s.s.) driven by repeated elements and novel gene families across ecological guilds.</title>
        <authorList>
            <consortium name="Lawrence Berkeley National Laboratory"/>
            <person name="Harder C.B."/>
            <person name="Miyauchi S."/>
            <person name="Viragh M."/>
            <person name="Kuo A."/>
            <person name="Thoen E."/>
            <person name="Andreopoulos B."/>
            <person name="Lu D."/>
            <person name="Skrede I."/>
            <person name="Drula E."/>
            <person name="Henrissat B."/>
            <person name="Morin E."/>
            <person name="Kohler A."/>
            <person name="Barry K."/>
            <person name="LaButti K."/>
            <person name="Morin E."/>
            <person name="Salamov A."/>
            <person name="Lipzen A."/>
            <person name="Mereny Z."/>
            <person name="Hegedus B."/>
            <person name="Baldrian P."/>
            <person name="Stursova M."/>
            <person name="Weitz H."/>
            <person name="Taylor A."/>
            <person name="Grigoriev I.V."/>
            <person name="Nagy L.G."/>
            <person name="Martin F."/>
            <person name="Kauserud H."/>
        </authorList>
    </citation>
    <scope>NUCLEOTIDE SEQUENCE</scope>
    <source>
        <strain evidence="2">CBHHK067</strain>
    </source>
</reference>
<proteinExistence type="predicted"/>
<gene>
    <name evidence="2" type="ORF">B0H17DRAFT_1153240</name>
</gene>
<dbReference type="Proteomes" id="UP001221757">
    <property type="component" value="Unassembled WGS sequence"/>
</dbReference>
<evidence type="ECO:0000256" key="1">
    <source>
        <dbReference type="SAM" id="SignalP"/>
    </source>
</evidence>
<protein>
    <submittedName>
        <fullName evidence="2">Uncharacterized protein</fullName>
    </submittedName>
</protein>
<dbReference type="EMBL" id="JARKIE010000916">
    <property type="protein sequence ID" value="KAJ7612967.1"/>
    <property type="molecule type" value="Genomic_DNA"/>
</dbReference>
<comment type="caution">
    <text evidence="2">The sequence shown here is derived from an EMBL/GenBank/DDBJ whole genome shotgun (WGS) entry which is preliminary data.</text>
</comment>
<name>A0AAD7FCZ3_MYCRO</name>
<keyword evidence="3" id="KW-1185">Reference proteome</keyword>
<keyword evidence="1" id="KW-0732">Signal</keyword>
<evidence type="ECO:0000313" key="3">
    <source>
        <dbReference type="Proteomes" id="UP001221757"/>
    </source>
</evidence>
<evidence type="ECO:0000313" key="2">
    <source>
        <dbReference type="EMBL" id="KAJ7612967.1"/>
    </source>
</evidence>
<sequence>MQFFNLAVLSALAMGVAGVAIPTNDKDIVFKLDVVFKDVNVSDFRGKLIPPRSTLPSEYGPLFCVHGRVTIPGISIAVCDAIPAPASTGCVYVSDLIRTDFAPGNLDPQLELAWLLR</sequence>
<dbReference type="AlphaFoldDB" id="A0AAD7FCZ3"/>
<accession>A0AAD7FCZ3</accession>